<accession>A0A840CJR8</accession>
<protein>
    <recommendedName>
        <fullName evidence="1">Smr domain-containing protein</fullName>
    </recommendedName>
</protein>
<keyword evidence="3" id="KW-1185">Reference proteome</keyword>
<dbReference type="InterPro" id="IPR036063">
    <property type="entry name" value="Smr_dom_sf"/>
</dbReference>
<reference evidence="2 3" key="1">
    <citation type="submission" date="2020-08" db="EMBL/GenBank/DDBJ databases">
        <title>Genomic Encyclopedia of Type Strains, Phase IV (KMG-IV): sequencing the most valuable type-strain genomes for metagenomic binning, comparative biology and taxonomic classification.</title>
        <authorList>
            <person name="Goeker M."/>
        </authorList>
    </citation>
    <scope>NUCLEOTIDE SEQUENCE [LARGE SCALE GENOMIC DNA]</scope>
    <source>
        <strain evidence="2 3">DSM 104969</strain>
    </source>
</reference>
<gene>
    <name evidence="2" type="ORF">GGR21_002199</name>
</gene>
<dbReference type="Gene3D" id="2.60.40.1600">
    <property type="entry name" value="Smr-associated-like"/>
    <property type="match status" value="1"/>
</dbReference>
<dbReference type="InterPro" id="IPR002625">
    <property type="entry name" value="Smr_dom"/>
</dbReference>
<dbReference type="AlphaFoldDB" id="A0A840CJR8"/>
<proteinExistence type="predicted"/>
<dbReference type="InterPro" id="IPR036781">
    <property type="entry name" value="Smr_assoc-like_sf"/>
</dbReference>
<dbReference type="Gene3D" id="3.30.1370.110">
    <property type="match status" value="1"/>
</dbReference>
<dbReference type="InterPro" id="IPR018598">
    <property type="entry name" value="DUF2027"/>
</dbReference>
<dbReference type="SUPFAM" id="SSF158949">
    <property type="entry name" value="Smr-associated domain-like"/>
    <property type="match status" value="1"/>
</dbReference>
<dbReference type="Pfam" id="PF09640">
    <property type="entry name" value="DUF2027"/>
    <property type="match status" value="1"/>
</dbReference>
<feature type="domain" description="Smr" evidence="1">
    <location>
        <begin position="278"/>
        <end position="348"/>
    </location>
</feature>
<dbReference type="PROSITE" id="PS50828">
    <property type="entry name" value="SMR"/>
    <property type="match status" value="1"/>
</dbReference>
<name>A0A840CJR8_9BACT</name>
<dbReference type="Proteomes" id="UP000555103">
    <property type="component" value="Unassembled WGS sequence"/>
</dbReference>
<evidence type="ECO:0000313" key="3">
    <source>
        <dbReference type="Proteomes" id="UP000555103"/>
    </source>
</evidence>
<evidence type="ECO:0000259" key="1">
    <source>
        <dbReference type="PROSITE" id="PS50828"/>
    </source>
</evidence>
<comment type="caution">
    <text evidence="2">The sequence shown here is derived from an EMBL/GenBank/DDBJ whole genome shotgun (WGS) entry which is preliminary data.</text>
</comment>
<evidence type="ECO:0000313" key="2">
    <source>
        <dbReference type="EMBL" id="MBB4036297.1"/>
    </source>
</evidence>
<dbReference type="Pfam" id="PF01713">
    <property type="entry name" value="Smr"/>
    <property type="match status" value="1"/>
</dbReference>
<dbReference type="RefSeq" id="WP_183307202.1">
    <property type="nucleotide sequence ID" value="NZ_JACIEP010000007.1"/>
</dbReference>
<dbReference type="EMBL" id="JACIEP010000007">
    <property type="protein sequence ID" value="MBB4036297.1"/>
    <property type="molecule type" value="Genomic_DNA"/>
</dbReference>
<organism evidence="2 3">
    <name type="scientific">Dysgonomonas hofstadii</name>
    <dbReference type="NCBI Taxonomy" id="637886"/>
    <lineage>
        <taxon>Bacteria</taxon>
        <taxon>Pseudomonadati</taxon>
        <taxon>Bacteroidota</taxon>
        <taxon>Bacteroidia</taxon>
        <taxon>Bacteroidales</taxon>
        <taxon>Dysgonomonadaceae</taxon>
        <taxon>Dysgonomonas</taxon>
    </lineage>
</organism>
<sequence>MKIGDKVRFLNTTGGGIVKGFQGKDIVLVEDEEGFDIPVLIRETVVIEPANEAQVRQNLKPTNEVQQAASVNKPEQKEKEYIPEETKEGELLTVVLAYLPVDIKNISTTNFECYLVNDSNYYLSYNYMSRTDEGWTRRKTGVIEPNTKLFIDEFDKTGLNDMERVCLQFFAYKQNKPFAIKNVYSVEARIDTVKFYKLHSFRENDYFEDEAIVYPIVRRDVSEKELVVSAEEIEIAMKQKEQRPRIQPIAKKDKKDILEIDLHIDELIDSTNGMSSGDMLEYQLNKFREVLEENKKNKGQKIVFIHGKGDGILKNEILKELKTKYKSYYYQDASFREYGYGATMVTIK</sequence>